<keyword evidence="2" id="KW-1185">Reference proteome</keyword>
<name>A0A1S1PNT5_9ACTN</name>
<gene>
    <name evidence="1" type="ORF">BBK14_24670</name>
</gene>
<comment type="caution">
    <text evidence="1">The sequence shown here is derived from an EMBL/GenBank/DDBJ whole genome shotgun (WGS) entry which is preliminary data.</text>
</comment>
<evidence type="ECO:0000313" key="1">
    <source>
        <dbReference type="EMBL" id="OHV22947.1"/>
    </source>
</evidence>
<evidence type="ECO:0000313" key="2">
    <source>
        <dbReference type="Proteomes" id="UP000179769"/>
    </source>
</evidence>
<reference evidence="2" key="1">
    <citation type="submission" date="2016-07" db="EMBL/GenBank/DDBJ databases">
        <title>Frankia sp. NRRL B-16219 Genome sequencing.</title>
        <authorList>
            <person name="Ghodhbane-Gtari F."/>
            <person name="Swanson E."/>
            <person name="Gueddou A."/>
            <person name="Louati M."/>
            <person name="Nouioui I."/>
            <person name="Hezbri K."/>
            <person name="Abebe-Akele F."/>
            <person name="Simpson S."/>
            <person name="Morris K."/>
            <person name="Thomas K."/>
            <person name="Gtari M."/>
            <person name="Tisa L.S."/>
        </authorList>
    </citation>
    <scope>NUCLEOTIDE SEQUENCE [LARGE SCALE GENOMIC DNA]</scope>
    <source>
        <strain evidence="2">NRRL B-16219</strain>
    </source>
</reference>
<sequence>MYLTVSVYFEDVGIEHDLALRFRHEERPNQGTHPNDVIRLPKVHENDLVHVDGVEYRATITGFLLGQGPRRRRVSTFNVPEGSSISAGISARFERTSPPGS</sequence>
<dbReference type="Proteomes" id="UP000179769">
    <property type="component" value="Unassembled WGS sequence"/>
</dbReference>
<protein>
    <submittedName>
        <fullName evidence="1">Uncharacterized protein</fullName>
    </submittedName>
</protein>
<dbReference type="OrthoDB" id="3216799at2"/>
<accession>A0A1S1PNT5</accession>
<dbReference type="EMBL" id="MAXA01000242">
    <property type="protein sequence ID" value="OHV22947.1"/>
    <property type="molecule type" value="Genomic_DNA"/>
</dbReference>
<proteinExistence type="predicted"/>
<dbReference type="AlphaFoldDB" id="A0A1S1PNT5"/>
<organism evidence="1 2">
    <name type="scientific">Parafrankia soli</name>
    <dbReference type="NCBI Taxonomy" id="2599596"/>
    <lineage>
        <taxon>Bacteria</taxon>
        <taxon>Bacillati</taxon>
        <taxon>Actinomycetota</taxon>
        <taxon>Actinomycetes</taxon>
        <taxon>Frankiales</taxon>
        <taxon>Frankiaceae</taxon>
        <taxon>Parafrankia</taxon>
    </lineage>
</organism>